<keyword evidence="1" id="KW-0472">Membrane</keyword>
<reference evidence="2 3" key="1">
    <citation type="submission" date="2018-06" db="EMBL/GenBank/DDBJ databases">
        <authorList>
            <consortium name="Pathogen Informatics"/>
            <person name="Doyle S."/>
        </authorList>
    </citation>
    <scope>NUCLEOTIDE SEQUENCE [LARGE SCALE GENOMIC DNA]</scope>
    <source>
        <strain evidence="2 3">NCTC12860</strain>
    </source>
</reference>
<proteinExistence type="predicted"/>
<evidence type="ECO:0000313" key="3">
    <source>
        <dbReference type="Proteomes" id="UP000253846"/>
    </source>
</evidence>
<feature type="transmembrane region" description="Helical" evidence="1">
    <location>
        <begin position="12"/>
        <end position="36"/>
    </location>
</feature>
<evidence type="ECO:0000256" key="1">
    <source>
        <dbReference type="SAM" id="Phobius"/>
    </source>
</evidence>
<gene>
    <name evidence="2" type="ORF">NCTC12860_00272</name>
</gene>
<name>A0A336NEA9_BARGR</name>
<evidence type="ECO:0000313" key="2">
    <source>
        <dbReference type="EMBL" id="SSZ39081.1"/>
    </source>
</evidence>
<sequence>MFRGRFLEDAYAVCMVIFLTFWGAGIKKGIIGVVFLQK</sequence>
<dbReference type="EMBL" id="UFTD01000001">
    <property type="protein sequence ID" value="SSZ39081.1"/>
    <property type="molecule type" value="Genomic_DNA"/>
</dbReference>
<organism evidence="2 3">
    <name type="scientific">Bartonella grahamii</name>
    <dbReference type="NCBI Taxonomy" id="33045"/>
    <lineage>
        <taxon>Bacteria</taxon>
        <taxon>Pseudomonadati</taxon>
        <taxon>Pseudomonadota</taxon>
        <taxon>Alphaproteobacteria</taxon>
        <taxon>Hyphomicrobiales</taxon>
        <taxon>Bartonellaceae</taxon>
        <taxon>Bartonella</taxon>
    </lineage>
</organism>
<keyword evidence="1" id="KW-1133">Transmembrane helix</keyword>
<dbReference type="AlphaFoldDB" id="A0A336NEA9"/>
<keyword evidence="1" id="KW-0812">Transmembrane</keyword>
<accession>A0A336NEA9</accession>
<protein>
    <submittedName>
        <fullName evidence="2">Uncharacterized protein</fullName>
    </submittedName>
</protein>
<dbReference type="Proteomes" id="UP000253846">
    <property type="component" value="Unassembled WGS sequence"/>
</dbReference>